<comment type="subcellular location">
    <subcellularLocation>
        <location evidence="1">Periplasm</location>
    </subcellularLocation>
</comment>
<sequence length="421" mass="47235">MTVLAVVALLSACGGERDERTVVRFWAMGFEGEMVRQLIPDFERANPGIRVEVQQLPVTAAHEKLLTAFAGDGLPDVCGLGNTWLAEFVELDAVTPLEPFLARTPSMPASDYFGGSWDTGVIGGHVYAVPWYVETRLPFYRKDILEAAGVKQVPRTWQEWNDAMAAVKRHVGPDRFAIHLPLNEYEPLLNLAIQQPDPLLRDDGRYGNFRSPGFKRTLTFYNDIFQRKWAPAFANTQIANVWNEFGRGFFTFYVNGPWNIAEFRKRLPPELEGRWGTMPLPGPDGPGASVAGGASFVVFKQSKQQDAAWKLVAFLSDPQVQVRFHALTGNLPPRRSAWESSQALASDPYTLPFREQLERAKPAPKVPEWERIAQELRIVGEQMVAGRYTVDEAAAELDRRADAILEKRRWMLEQHAAGGSP</sequence>
<protein>
    <submittedName>
        <fullName evidence="5">Sugar ABC transporter substrate-binding protein</fullName>
    </submittedName>
</protein>
<keyword evidence="3" id="KW-0813">Transport</keyword>
<evidence type="ECO:0000256" key="4">
    <source>
        <dbReference type="ARBA" id="ARBA00022729"/>
    </source>
</evidence>
<dbReference type="InterPro" id="IPR050490">
    <property type="entry name" value="Bact_solute-bd_prot1"/>
</dbReference>
<dbReference type="PANTHER" id="PTHR43649">
    <property type="entry name" value="ARABINOSE-BINDING PROTEIN-RELATED"/>
    <property type="match status" value="1"/>
</dbReference>
<name>A0ABM8DCD8_9GAMM</name>
<gene>
    <name evidence="5" type="ORF">LA521A_14460</name>
</gene>
<dbReference type="InterPro" id="IPR006059">
    <property type="entry name" value="SBP"/>
</dbReference>
<evidence type="ECO:0000313" key="5">
    <source>
        <dbReference type="EMBL" id="BDU16245.1"/>
    </source>
</evidence>
<proteinExistence type="inferred from homology"/>
<evidence type="ECO:0000256" key="1">
    <source>
        <dbReference type="ARBA" id="ARBA00004418"/>
    </source>
</evidence>
<organism evidence="5 6">
    <name type="scientific">Lysobacter auxotrophicus</name>
    <dbReference type="NCBI Taxonomy" id="2992573"/>
    <lineage>
        <taxon>Bacteria</taxon>
        <taxon>Pseudomonadati</taxon>
        <taxon>Pseudomonadota</taxon>
        <taxon>Gammaproteobacteria</taxon>
        <taxon>Lysobacterales</taxon>
        <taxon>Lysobacteraceae</taxon>
        <taxon>Lysobacter</taxon>
    </lineage>
</organism>
<dbReference type="Proteomes" id="UP001317822">
    <property type="component" value="Chromosome"/>
</dbReference>
<dbReference type="PANTHER" id="PTHR43649:SF34">
    <property type="entry name" value="ABC TRANSPORTER PERIPLASMIC-BINDING PROTEIN YCJN-RELATED"/>
    <property type="match status" value="1"/>
</dbReference>
<dbReference type="Pfam" id="PF01547">
    <property type="entry name" value="SBP_bac_1"/>
    <property type="match status" value="1"/>
</dbReference>
<evidence type="ECO:0000256" key="2">
    <source>
        <dbReference type="ARBA" id="ARBA00008520"/>
    </source>
</evidence>
<comment type="similarity">
    <text evidence="2">Belongs to the bacterial solute-binding protein 1 family.</text>
</comment>
<reference evidence="5 6" key="1">
    <citation type="journal article" date="2023" name="Int. J. Syst. Evol. Microbiol.">
        <title>Physiological and genomic analyses of cobalamin (vitamin B12)-auxotrophy of Lysobacter auxotrophicus sp. nov., a methionine-auxotrophic chitinolytic bacterium isolated from chitin-treated soil.</title>
        <authorList>
            <person name="Saito A."/>
            <person name="Dohra H."/>
            <person name="Hamada M."/>
            <person name="Moriuchi R."/>
            <person name="Kotsuchibashi Y."/>
            <person name="Mori K."/>
        </authorList>
    </citation>
    <scope>NUCLEOTIDE SEQUENCE [LARGE SCALE GENOMIC DNA]</scope>
    <source>
        <strain evidence="5 6">5-21a</strain>
    </source>
</reference>
<dbReference type="RefSeq" id="WP_281781641.1">
    <property type="nucleotide sequence ID" value="NZ_AP027041.1"/>
</dbReference>
<accession>A0ABM8DCD8</accession>
<keyword evidence="6" id="KW-1185">Reference proteome</keyword>
<dbReference type="SUPFAM" id="SSF53850">
    <property type="entry name" value="Periplasmic binding protein-like II"/>
    <property type="match status" value="1"/>
</dbReference>
<evidence type="ECO:0000313" key="6">
    <source>
        <dbReference type="Proteomes" id="UP001317822"/>
    </source>
</evidence>
<evidence type="ECO:0000256" key="3">
    <source>
        <dbReference type="ARBA" id="ARBA00022448"/>
    </source>
</evidence>
<keyword evidence="4" id="KW-0732">Signal</keyword>
<dbReference type="EMBL" id="AP027041">
    <property type="protein sequence ID" value="BDU16245.1"/>
    <property type="molecule type" value="Genomic_DNA"/>
</dbReference>
<dbReference type="CDD" id="cd14747">
    <property type="entry name" value="PBP2_MalE"/>
    <property type="match status" value="1"/>
</dbReference>
<dbReference type="Gene3D" id="3.40.190.10">
    <property type="entry name" value="Periplasmic binding protein-like II"/>
    <property type="match status" value="2"/>
</dbReference>